<organism evidence="2 3">
    <name type="scientific">Microcella alkaliphila</name>
    <dbReference type="NCBI Taxonomy" id="279828"/>
    <lineage>
        <taxon>Bacteria</taxon>
        <taxon>Bacillati</taxon>
        <taxon>Actinomycetota</taxon>
        <taxon>Actinomycetes</taxon>
        <taxon>Micrococcales</taxon>
        <taxon>Microbacteriaceae</taxon>
        <taxon>Microcella</taxon>
    </lineage>
</organism>
<dbReference type="AlphaFoldDB" id="A0A0U5BMQ9"/>
<evidence type="ECO:0000313" key="2">
    <source>
        <dbReference type="EMBL" id="BAU32789.1"/>
    </source>
</evidence>
<evidence type="ECO:0000313" key="3">
    <source>
        <dbReference type="Proteomes" id="UP000218965"/>
    </source>
</evidence>
<dbReference type="KEGG" id="malk:MalAC0309_1944"/>
<dbReference type="InterPro" id="IPR015032">
    <property type="entry name" value="ThsB__TIR-like_domain"/>
</dbReference>
<dbReference type="InterPro" id="IPR036490">
    <property type="entry name" value="ThsB_TIR-like_sf"/>
</dbReference>
<dbReference type="RefSeq" id="WP_096422201.1">
    <property type="nucleotide sequence ID" value="NZ_AP017315.1"/>
</dbReference>
<name>A0A0U5BMQ9_9MICO</name>
<reference evidence="3" key="1">
    <citation type="submission" date="2015-12" db="EMBL/GenBank/DDBJ databases">
        <authorList>
            <person name="Shamseldin A."/>
            <person name="Moawad H."/>
            <person name="Abd El-Rahim W.M."/>
            <person name="Sadowsky M.J."/>
        </authorList>
    </citation>
    <scope>NUCLEOTIDE SEQUENCE [LARGE SCALE GENOMIC DNA]</scope>
    <source>
        <strain evidence="3">JAM AC0309</strain>
    </source>
</reference>
<dbReference type="EMBL" id="AP017315">
    <property type="protein sequence ID" value="BAU32789.1"/>
    <property type="molecule type" value="Genomic_DNA"/>
</dbReference>
<dbReference type="Pfam" id="PF08937">
    <property type="entry name" value="ThsB_TIR"/>
    <property type="match status" value="1"/>
</dbReference>
<evidence type="ECO:0000259" key="1">
    <source>
        <dbReference type="Pfam" id="PF08937"/>
    </source>
</evidence>
<sequence>MAKSVFYSFHYDRDAWRVQQIIQLGALEGQPILNAQQWEEVKRKGDAAIKKWIADQMAYKSAVVVLIGAQTASRPWVRHEIAHAWDNHKPLVGIRIHGLADRNGNTDSYGENPLSKVSLKGGGTVGDYVSVYSPSGSNSQAVYADIKANITTWVNNAYKRS</sequence>
<dbReference type="Proteomes" id="UP000218965">
    <property type="component" value="Chromosome"/>
</dbReference>
<reference evidence="2 3" key="2">
    <citation type="submission" date="2016-01" db="EMBL/GenBank/DDBJ databases">
        <title>Microcella alkaliphila JAM AC0309 whole genome shotgun sequence.</title>
        <authorList>
            <person name="Kurata A."/>
            <person name="Hirose Y."/>
            <person name="Kishimoto N."/>
            <person name="Kobayashi T."/>
        </authorList>
    </citation>
    <scope>NUCLEOTIDE SEQUENCE [LARGE SCALE GENOMIC DNA]</scope>
    <source>
        <strain evidence="2 3">JAM AC0309</strain>
    </source>
</reference>
<accession>A0A0U5BMQ9</accession>
<feature type="domain" description="Thoeris protein ThsB TIR-like" evidence="1">
    <location>
        <begin position="6"/>
        <end position="100"/>
    </location>
</feature>
<gene>
    <name evidence="2" type="ORF">MalAC0309_1944</name>
</gene>
<proteinExistence type="predicted"/>
<protein>
    <submittedName>
        <fullName evidence="2">TIR-like domain-containing protein</fullName>
    </submittedName>
</protein>
<dbReference type="SUPFAM" id="SSF52206">
    <property type="entry name" value="Hypothetical protein MTH538"/>
    <property type="match status" value="1"/>
</dbReference>
<dbReference type="Gene3D" id="3.40.50.9200">
    <property type="entry name" value="Hypothetical protein MTH538"/>
    <property type="match status" value="1"/>
</dbReference>
<dbReference type="OrthoDB" id="9811746at2"/>